<organism evidence="2 3">
    <name type="scientific">Kwoniella dendrophila CBS 6074</name>
    <dbReference type="NCBI Taxonomy" id="1295534"/>
    <lineage>
        <taxon>Eukaryota</taxon>
        <taxon>Fungi</taxon>
        <taxon>Dikarya</taxon>
        <taxon>Basidiomycota</taxon>
        <taxon>Agaricomycotina</taxon>
        <taxon>Tremellomycetes</taxon>
        <taxon>Tremellales</taxon>
        <taxon>Cryptococcaceae</taxon>
        <taxon>Kwoniella</taxon>
    </lineage>
</organism>
<feature type="region of interest" description="Disordered" evidence="1">
    <location>
        <begin position="1"/>
        <end position="69"/>
    </location>
</feature>
<proteinExistence type="predicted"/>
<dbReference type="GeneID" id="91098348"/>
<accession>A0AAX4K521</accession>
<name>A0AAX4K521_9TREE</name>
<feature type="compositionally biased region" description="Polar residues" evidence="1">
    <location>
        <begin position="57"/>
        <end position="66"/>
    </location>
</feature>
<evidence type="ECO:0000313" key="3">
    <source>
        <dbReference type="Proteomes" id="UP001355207"/>
    </source>
</evidence>
<reference evidence="2 3" key="1">
    <citation type="submission" date="2024-01" db="EMBL/GenBank/DDBJ databases">
        <title>Comparative genomics of Cryptococcus and Kwoniella reveals pathogenesis evolution and contrasting modes of karyotype evolution via chromosome fusion or intercentromeric recombination.</title>
        <authorList>
            <person name="Coelho M.A."/>
            <person name="David-Palma M."/>
            <person name="Shea T."/>
            <person name="Bowers K."/>
            <person name="McGinley-Smith S."/>
            <person name="Mohammad A.W."/>
            <person name="Gnirke A."/>
            <person name="Yurkov A.M."/>
            <person name="Nowrousian M."/>
            <person name="Sun S."/>
            <person name="Cuomo C.A."/>
            <person name="Heitman J."/>
        </authorList>
    </citation>
    <scope>NUCLEOTIDE SEQUENCE [LARGE SCALE GENOMIC DNA]</scope>
    <source>
        <strain evidence="2 3">CBS 6074</strain>
    </source>
</reference>
<keyword evidence="3" id="KW-1185">Reference proteome</keyword>
<dbReference type="EMBL" id="CP144108">
    <property type="protein sequence ID" value="WWC92721.1"/>
    <property type="molecule type" value="Genomic_DNA"/>
</dbReference>
<evidence type="ECO:0008006" key="4">
    <source>
        <dbReference type="Google" id="ProtNLM"/>
    </source>
</evidence>
<dbReference type="Proteomes" id="UP001355207">
    <property type="component" value="Chromosome 11"/>
</dbReference>
<dbReference type="RefSeq" id="XP_066079483.1">
    <property type="nucleotide sequence ID" value="XM_066223386.1"/>
</dbReference>
<sequence>MSSNTSPAATSHSNENHHSQPSEPSWHVGLPSQNHAFLSVNDGEGGKGIYRPRTIRPPSSFSTEPLSRTDPTRFAQLSSANVPSLELTDVNDKRYHYTETSLGANMREAKSIDKISSRVQMLDNPGGYDEKLKQWLEGTKSGNDNEIYYQFLGGNIVLSVTEKIFSTPLCQPRRARLTERDLEKLSEIGALGKEVYVFERYISKHGIKLDP</sequence>
<dbReference type="AlphaFoldDB" id="A0AAX4K521"/>
<protein>
    <recommendedName>
        <fullName evidence="4">Ras modification protein ERF4</fullName>
    </recommendedName>
</protein>
<gene>
    <name evidence="2" type="ORF">L201_007680</name>
</gene>
<evidence type="ECO:0000256" key="1">
    <source>
        <dbReference type="SAM" id="MobiDB-lite"/>
    </source>
</evidence>
<evidence type="ECO:0000313" key="2">
    <source>
        <dbReference type="EMBL" id="WWC92721.1"/>
    </source>
</evidence>
<feature type="compositionally biased region" description="Polar residues" evidence="1">
    <location>
        <begin position="1"/>
        <end position="13"/>
    </location>
</feature>